<organism evidence="1">
    <name type="scientific">marine metagenome</name>
    <dbReference type="NCBI Taxonomy" id="408172"/>
    <lineage>
        <taxon>unclassified sequences</taxon>
        <taxon>metagenomes</taxon>
        <taxon>ecological metagenomes</taxon>
    </lineage>
</organism>
<feature type="non-terminal residue" evidence="1">
    <location>
        <position position="1"/>
    </location>
</feature>
<protein>
    <submittedName>
        <fullName evidence="1">Uncharacterized protein</fullName>
    </submittedName>
</protein>
<evidence type="ECO:0000313" key="1">
    <source>
        <dbReference type="EMBL" id="SVB86302.1"/>
    </source>
</evidence>
<reference evidence="1" key="1">
    <citation type="submission" date="2018-05" db="EMBL/GenBank/DDBJ databases">
        <authorList>
            <person name="Lanie J.A."/>
            <person name="Ng W.-L."/>
            <person name="Kazmierczak K.M."/>
            <person name="Andrzejewski T.M."/>
            <person name="Davidsen T.M."/>
            <person name="Wayne K.J."/>
            <person name="Tettelin H."/>
            <person name="Glass J.I."/>
            <person name="Rusch D."/>
            <person name="Podicherti R."/>
            <person name="Tsui H.-C.T."/>
            <person name="Winkler M.E."/>
        </authorList>
    </citation>
    <scope>NUCLEOTIDE SEQUENCE</scope>
</reference>
<proteinExistence type="predicted"/>
<gene>
    <name evidence="1" type="ORF">METZ01_LOCUS239156</name>
</gene>
<sequence length="41" mass="4711">VAIQKEEGQGNRRTETRTKIATIRNPSIKVSVGFERNNRKK</sequence>
<name>A0A382HGK5_9ZZZZ</name>
<dbReference type="AlphaFoldDB" id="A0A382HGK5"/>
<accession>A0A382HGK5</accession>
<dbReference type="EMBL" id="UINC01061096">
    <property type="protein sequence ID" value="SVB86302.1"/>
    <property type="molecule type" value="Genomic_DNA"/>
</dbReference>